<evidence type="ECO:0000259" key="5">
    <source>
        <dbReference type="PROSITE" id="PS50937"/>
    </source>
</evidence>
<proteinExistence type="predicted"/>
<dbReference type="AlphaFoldDB" id="A0A8J3LDT2"/>
<evidence type="ECO:0000313" key="7">
    <source>
        <dbReference type="Proteomes" id="UP000660339"/>
    </source>
</evidence>
<gene>
    <name evidence="6" type="ORF">Cme02nite_50020</name>
</gene>
<dbReference type="InterPro" id="IPR047057">
    <property type="entry name" value="MerR_fam"/>
</dbReference>
<sequence>MRFYAAAVSSEPFSHPNDLLTVREVVARTGVVPSALRFYEARGLITAERNHGNQRLYRRHMLRRISLVLAARRLGIPLADVAEIFTTLPADGPPSHRDWVRVSRGWKRQLAERRRYIVNLERQLTACIGCGCLSMKLCDLLNPDDRLRTRGQGPVRLHDPSDSKDGP</sequence>
<keyword evidence="1" id="KW-0001">2Fe-2S</keyword>
<dbReference type="InterPro" id="IPR010211">
    <property type="entry name" value="Redox-sen_tscrpt-act_SoxR"/>
</dbReference>
<evidence type="ECO:0000256" key="3">
    <source>
        <dbReference type="ARBA" id="ARBA00023014"/>
    </source>
</evidence>
<comment type="caution">
    <text evidence="6">The sequence shown here is derived from an EMBL/GenBank/DDBJ whole genome shotgun (WGS) entry which is preliminary data.</text>
</comment>
<dbReference type="PROSITE" id="PS50937">
    <property type="entry name" value="HTH_MERR_2"/>
    <property type="match status" value="1"/>
</dbReference>
<keyword evidence="1" id="KW-0479">Metal-binding</keyword>
<feature type="domain" description="HTH merR-type" evidence="5">
    <location>
        <begin position="19"/>
        <end position="87"/>
    </location>
</feature>
<dbReference type="GO" id="GO:0006979">
    <property type="term" value="P:response to oxidative stress"/>
    <property type="evidence" value="ECO:0007669"/>
    <property type="project" value="InterPro"/>
</dbReference>
<keyword evidence="3" id="KW-0411">Iron-sulfur</keyword>
<dbReference type="GO" id="GO:0003700">
    <property type="term" value="F:DNA-binding transcription factor activity"/>
    <property type="evidence" value="ECO:0007669"/>
    <property type="project" value="InterPro"/>
</dbReference>
<accession>A0A8J3LDT2</accession>
<dbReference type="Proteomes" id="UP000660339">
    <property type="component" value="Unassembled WGS sequence"/>
</dbReference>
<organism evidence="6 7">
    <name type="scientific">Catellatospora methionotrophica</name>
    <dbReference type="NCBI Taxonomy" id="121620"/>
    <lineage>
        <taxon>Bacteria</taxon>
        <taxon>Bacillati</taxon>
        <taxon>Actinomycetota</taxon>
        <taxon>Actinomycetes</taxon>
        <taxon>Micromonosporales</taxon>
        <taxon>Micromonosporaceae</taxon>
        <taxon>Catellatospora</taxon>
    </lineage>
</organism>
<keyword evidence="4" id="KW-0238">DNA-binding</keyword>
<name>A0A8J3LDT2_9ACTN</name>
<dbReference type="SMART" id="SM00422">
    <property type="entry name" value="HTH_MERR"/>
    <property type="match status" value="1"/>
</dbReference>
<evidence type="ECO:0000256" key="4">
    <source>
        <dbReference type="ARBA" id="ARBA00023125"/>
    </source>
</evidence>
<dbReference type="GO" id="GO:0051537">
    <property type="term" value="F:2 iron, 2 sulfur cluster binding"/>
    <property type="evidence" value="ECO:0007669"/>
    <property type="project" value="UniProtKB-KW"/>
</dbReference>
<dbReference type="Pfam" id="PF13411">
    <property type="entry name" value="MerR_1"/>
    <property type="match status" value="1"/>
</dbReference>
<evidence type="ECO:0000256" key="1">
    <source>
        <dbReference type="ARBA" id="ARBA00022714"/>
    </source>
</evidence>
<dbReference type="PRINTS" id="PR00040">
    <property type="entry name" value="HTHMERR"/>
</dbReference>
<keyword evidence="2" id="KW-0408">Iron</keyword>
<dbReference type="GO" id="GO:0003677">
    <property type="term" value="F:DNA binding"/>
    <property type="evidence" value="ECO:0007669"/>
    <property type="project" value="UniProtKB-KW"/>
</dbReference>
<dbReference type="NCBIfam" id="TIGR01950">
    <property type="entry name" value="SoxR"/>
    <property type="match status" value="1"/>
</dbReference>
<evidence type="ECO:0000256" key="2">
    <source>
        <dbReference type="ARBA" id="ARBA00023004"/>
    </source>
</evidence>
<dbReference type="PANTHER" id="PTHR30204:SF0">
    <property type="entry name" value="REDOX-SENSITIVE TRANSCRIPTIONAL ACTIVATOR SOXR"/>
    <property type="match status" value="1"/>
</dbReference>
<dbReference type="InterPro" id="IPR000551">
    <property type="entry name" value="MerR-type_HTH_dom"/>
</dbReference>
<dbReference type="EMBL" id="BONJ01000028">
    <property type="protein sequence ID" value="GIG16670.1"/>
    <property type="molecule type" value="Genomic_DNA"/>
</dbReference>
<protein>
    <submittedName>
        <fullName evidence="6">Redox-sensitive transcriptional activator SoxR</fullName>
    </submittedName>
</protein>
<evidence type="ECO:0000313" key="6">
    <source>
        <dbReference type="EMBL" id="GIG16670.1"/>
    </source>
</evidence>
<dbReference type="PANTHER" id="PTHR30204">
    <property type="entry name" value="REDOX-CYCLING DRUG-SENSING TRANSCRIPTIONAL ACTIVATOR SOXR"/>
    <property type="match status" value="1"/>
</dbReference>
<dbReference type="SUPFAM" id="SSF46955">
    <property type="entry name" value="Putative DNA-binding domain"/>
    <property type="match status" value="1"/>
</dbReference>
<reference evidence="6" key="1">
    <citation type="submission" date="2021-01" db="EMBL/GenBank/DDBJ databases">
        <title>Whole genome shotgun sequence of Catellatospora methionotrophica NBRC 14553.</title>
        <authorList>
            <person name="Komaki H."/>
            <person name="Tamura T."/>
        </authorList>
    </citation>
    <scope>NUCLEOTIDE SEQUENCE</scope>
    <source>
        <strain evidence="6">NBRC 14553</strain>
    </source>
</reference>
<keyword evidence="7" id="KW-1185">Reference proteome</keyword>
<dbReference type="InterPro" id="IPR009061">
    <property type="entry name" value="DNA-bd_dom_put_sf"/>
</dbReference>
<dbReference type="Gene3D" id="1.10.1660.10">
    <property type="match status" value="1"/>
</dbReference>